<dbReference type="PANTHER" id="PTHR11782:SF83">
    <property type="entry name" value="GUANOSINE-DIPHOSPHATASE"/>
    <property type="match status" value="1"/>
</dbReference>
<protein>
    <submittedName>
        <fullName evidence="5">Ectonucleoside triphosphate diphosphohydrolase 8</fullName>
    </submittedName>
</protein>
<evidence type="ECO:0000313" key="5">
    <source>
        <dbReference type="EMBL" id="KAK2566522.1"/>
    </source>
</evidence>
<comment type="caution">
    <text evidence="5">The sequence shown here is derived from an EMBL/GenBank/DDBJ whole genome shotgun (WGS) entry which is preliminary data.</text>
</comment>
<dbReference type="Gene3D" id="3.30.420.40">
    <property type="match status" value="2"/>
</dbReference>
<dbReference type="GO" id="GO:0009134">
    <property type="term" value="P:nucleoside diphosphate catabolic process"/>
    <property type="evidence" value="ECO:0007669"/>
    <property type="project" value="TreeGrafter"/>
</dbReference>
<name>A0AAD9VA38_ACRCE</name>
<evidence type="ECO:0000256" key="1">
    <source>
        <dbReference type="ARBA" id="ARBA00009283"/>
    </source>
</evidence>
<dbReference type="GO" id="GO:0017111">
    <property type="term" value="F:ribonucleoside triphosphate phosphatase activity"/>
    <property type="evidence" value="ECO:0007669"/>
    <property type="project" value="TreeGrafter"/>
</dbReference>
<dbReference type="AlphaFoldDB" id="A0AAD9VA38"/>
<dbReference type="CDD" id="cd24003">
    <property type="entry name" value="ASKHA_NBD_GDA1_CD39_NTPase"/>
    <property type="match status" value="2"/>
</dbReference>
<evidence type="ECO:0000313" key="6">
    <source>
        <dbReference type="Proteomes" id="UP001249851"/>
    </source>
</evidence>
<sequence length="605" mass="67261">MTVLTLVIRLTGIMGQQTPLLLLMVIGTRLLACESRRMYLKDRTIADSDPTKYAIVFDAGETKTKMVIYKIHSKTSPLHVKDVTQLHPSLTQVEPGIGWLAERPSAVEDYLLPLINAAGSTVPEEKQRSSPVFFLATGGMRRLREDLANATLKEVKRILSDKKKCPFEFDLKDARIISGGNEGMYGWITVNFLKETLLPGKSKATYGILDVGGASNENAFESSTNVTLSLTLGERKINLFSKSYLGYGLEQAYHRYLTIQMLSQQSLTKGVVKSPCHFKGCKENVTIGHLVVIIEGTASIETCRSFILEAFFSGSDGSPFYDQPDLEGDLFGYAGIFYIARNLGLVESGEIKLVSVATFEKSSRKSCSEDYKQTRTHKSVTRDCFRSNFIYELLAEGYGLNEDKVIQVSMAMKGYTWLLLLMISETQLLMCFGRSIPAGLATAKYAIVFDAGSSKTKLQIFKIDMNSPPLDVADIEELDPTPERVTPGIARLAGNPSKVESYMMPLLTAARDIIPQEAQESTQVYFFATAGMRLLPPKQRRAIIAKVKELLKDKSKCPFEFYSKNAQVISGEFEGIYAWITVNFLKGKPNINTSFLTIFNSPVNF</sequence>
<reference evidence="5" key="2">
    <citation type="journal article" date="2023" name="Science">
        <title>Genomic signatures of disease resistance in endangered staghorn corals.</title>
        <authorList>
            <person name="Vollmer S.V."/>
            <person name="Selwyn J.D."/>
            <person name="Despard B.A."/>
            <person name="Roesel C.L."/>
        </authorList>
    </citation>
    <scope>NUCLEOTIDE SEQUENCE</scope>
    <source>
        <strain evidence="5">K2</strain>
    </source>
</reference>
<dbReference type="Proteomes" id="UP001249851">
    <property type="component" value="Unassembled WGS sequence"/>
</dbReference>
<dbReference type="PROSITE" id="PS01238">
    <property type="entry name" value="GDA1_CD39_NTPASE"/>
    <property type="match status" value="2"/>
</dbReference>
<dbReference type="GO" id="GO:0004382">
    <property type="term" value="F:GDP phosphatase activity"/>
    <property type="evidence" value="ECO:0007669"/>
    <property type="project" value="TreeGrafter"/>
</dbReference>
<accession>A0AAD9VA38</accession>
<evidence type="ECO:0000256" key="4">
    <source>
        <dbReference type="RuleBase" id="RU003833"/>
    </source>
</evidence>
<organism evidence="5 6">
    <name type="scientific">Acropora cervicornis</name>
    <name type="common">Staghorn coral</name>
    <dbReference type="NCBI Taxonomy" id="6130"/>
    <lineage>
        <taxon>Eukaryota</taxon>
        <taxon>Metazoa</taxon>
        <taxon>Cnidaria</taxon>
        <taxon>Anthozoa</taxon>
        <taxon>Hexacorallia</taxon>
        <taxon>Scleractinia</taxon>
        <taxon>Astrocoeniina</taxon>
        <taxon>Acroporidae</taxon>
        <taxon>Acropora</taxon>
    </lineage>
</organism>
<comment type="similarity">
    <text evidence="1 4">Belongs to the GDA1/CD39 NTPase family.</text>
</comment>
<evidence type="ECO:0000256" key="3">
    <source>
        <dbReference type="PIRSR" id="PIRSR600407-1"/>
    </source>
</evidence>
<gene>
    <name evidence="5" type="ORF">P5673_009140</name>
</gene>
<reference evidence="5" key="1">
    <citation type="journal article" date="2023" name="G3 (Bethesda)">
        <title>Whole genome assembly and annotation of the endangered Caribbean coral Acropora cervicornis.</title>
        <authorList>
            <person name="Selwyn J.D."/>
            <person name="Vollmer S.V."/>
        </authorList>
    </citation>
    <scope>NUCLEOTIDE SEQUENCE</scope>
    <source>
        <strain evidence="5">K2</strain>
    </source>
</reference>
<feature type="active site" description="Proton acceptor" evidence="3">
    <location>
        <position position="182"/>
    </location>
</feature>
<keyword evidence="2 4" id="KW-0378">Hydrolase</keyword>
<keyword evidence="6" id="KW-1185">Reference proteome</keyword>
<dbReference type="InterPro" id="IPR000407">
    <property type="entry name" value="GDA1_CD39_NTPase"/>
</dbReference>
<dbReference type="PANTHER" id="PTHR11782">
    <property type="entry name" value="ADENOSINE/GUANOSINE DIPHOSPHATASE"/>
    <property type="match status" value="1"/>
</dbReference>
<dbReference type="Gene3D" id="3.30.420.150">
    <property type="entry name" value="Exopolyphosphatase. Domain 2"/>
    <property type="match status" value="1"/>
</dbReference>
<dbReference type="GO" id="GO:0045134">
    <property type="term" value="F:UDP phosphatase activity"/>
    <property type="evidence" value="ECO:0007669"/>
    <property type="project" value="TreeGrafter"/>
</dbReference>
<evidence type="ECO:0000256" key="2">
    <source>
        <dbReference type="ARBA" id="ARBA00022801"/>
    </source>
</evidence>
<proteinExistence type="inferred from homology"/>
<dbReference type="Pfam" id="PF01150">
    <property type="entry name" value="GDA1_CD39"/>
    <property type="match status" value="2"/>
</dbReference>
<dbReference type="GO" id="GO:0016020">
    <property type="term" value="C:membrane"/>
    <property type="evidence" value="ECO:0007669"/>
    <property type="project" value="TreeGrafter"/>
</dbReference>
<dbReference type="EMBL" id="JARQWQ010000016">
    <property type="protein sequence ID" value="KAK2566522.1"/>
    <property type="molecule type" value="Genomic_DNA"/>
</dbReference>